<evidence type="ECO:0000313" key="3">
    <source>
        <dbReference type="Proteomes" id="UP000664417"/>
    </source>
</evidence>
<dbReference type="InterPro" id="IPR004360">
    <property type="entry name" value="Glyas_Fos-R_dOase_dom"/>
</dbReference>
<dbReference type="PANTHER" id="PTHR33993:SF2">
    <property type="entry name" value="VOC DOMAIN-CONTAINING PROTEIN"/>
    <property type="match status" value="1"/>
</dbReference>
<dbReference type="InterPro" id="IPR029068">
    <property type="entry name" value="Glyas_Bleomycin-R_OHBP_Dase"/>
</dbReference>
<evidence type="ECO:0000259" key="1">
    <source>
        <dbReference type="Pfam" id="PF00903"/>
    </source>
</evidence>
<dbReference type="Proteomes" id="UP000664417">
    <property type="component" value="Unassembled WGS sequence"/>
</dbReference>
<dbReference type="Pfam" id="PF00903">
    <property type="entry name" value="Glyoxalase"/>
    <property type="match status" value="1"/>
</dbReference>
<gene>
    <name evidence="2" type="ORF">J3U88_19870</name>
</gene>
<accession>A0A8J7U4K9</accession>
<evidence type="ECO:0000313" key="2">
    <source>
        <dbReference type="EMBL" id="MBO1320747.1"/>
    </source>
</evidence>
<feature type="domain" description="Glyoxalase/fosfomycin resistance/dioxygenase" evidence="1">
    <location>
        <begin position="7"/>
        <end position="118"/>
    </location>
</feature>
<dbReference type="PANTHER" id="PTHR33993">
    <property type="entry name" value="GLYOXALASE-RELATED"/>
    <property type="match status" value="1"/>
</dbReference>
<dbReference type="RefSeq" id="WP_207860699.1">
    <property type="nucleotide sequence ID" value="NZ_JAFREP010000019.1"/>
</dbReference>
<reference evidence="2" key="1">
    <citation type="submission" date="2021-03" db="EMBL/GenBank/DDBJ databases">
        <authorList>
            <person name="Wang G."/>
        </authorList>
    </citation>
    <scope>NUCLEOTIDE SEQUENCE</scope>
    <source>
        <strain evidence="2">KCTC 12899</strain>
    </source>
</reference>
<organism evidence="2 3">
    <name type="scientific">Acanthopleuribacter pedis</name>
    <dbReference type="NCBI Taxonomy" id="442870"/>
    <lineage>
        <taxon>Bacteria</taxon>
        <taxon>Pseudomonadati</taxon>
        <taxon>Acidobacteriota</taxon>
        <taxon>Holophagae</taxon>
        <taxon>Acanthopleuribacterales</taxon>
        <taxon>Acanthopleuribacteraceae</taxon>
        <taxon>Acanthopleuribacter</taxon>
    </lineage>
</organism>
<name>A0A8J7U4K9_9BACT</name>
<dbReference type="SUPFAM" id="SSF54593">
    <property type="entry name" value="Glyoxalase/Bleomycin resistance protein/Dihydroxybiphenyl dioxygenase"/>
    <property type="match status" value="1"/>
</dbReference>
<dbReference type="CDD" id="cd07247">
    <property type="entry name" value="SgaA_N_like"/>
    <property type="match status" value="1"/>
</dbReference>
<protein>
    <submittedName>
        <fullName evidence="2">VOC family protein</fullName>
    </submittedName>
</protein>
<sequence length="123" mass="13621">MSEQLVISWFEIPATDINRAAAWYGKIFDYELSPFDMQGQIMAFFPMSEGTTGGALIQSSEHEPSMQGSLVYLNAGDRMDTLLERIAESEGEVLMPRTSIGEHGFIAMFKDTEGNRVALHSPA</sequence>
<dbReference type="Gene3D" id="3.10.180.10">
    <property type="entry name" value="2,3-Dihydroxybiphenyl 1,2-Dioxygenase, domain 1"/>
    <property type="match status" value="1"/>
</dbReference>
<dbReference type="EMBL" id="JAFREP010000019">
    <property type="protein sequence ID" value="MBO1320747.1"/>
    <property type="molecule type" value="Genomic_DNA"/>
</dbReference>
<proteinExistence type="predicted"/>
<keyword evidence="3" id="KW-1185">Reference proteome</keyword>
<dbReference type="InterPro" id="IPR052164">
    <property type="entry name" value="Anthracycline_SecMetBiosynth"/>
</dbReference>
<dbReference type="AlphaFoldDB" id="A0A8J7U4K9"/>
<comment type="caution">
    <text evidence="2">The sequence shown here is derived from an EMBL/GenBank/DDBJ whole genome shotgun (WGS) entry which is preliminary data.</text>
</comment>